<feature type="transmembrane region" description="Helical" evidence="5">
    <location>
        <begin position="54"/>
        <end position="75"/>
    </location>
</feature>
<dbReference type="InterPro" id="IPR011701">
    <property type="entry name" value="MFS"/>
</dbReference>
<dbReference type="OrthoDB" id="194139at2759"/>
<gene>
    <name evidence="6" type="ORF">BDV28DRAFT_150156</name>
</gene>
<keyword evidence="3 5" id="KW-1133">Transmembrane helix</keyword>
<dbReference type="GO" id="GO:0022857">
    <property type="term" value="F:transmembrane transporter activity"/>
    <property type="evidence" value="ECO:0007669"/>
    <property type="project" value="InterPro"/>
</dbReference>
<evidence type="ECO:0000256" key="2">
    <source>
        <dbReference type="ARBA" id="ARBA00022692"/>
    </source>
</evidence>
<keyword evidence="2 5" id="KW-0812">Transmembrane</keyword>
<evidence type="ECO:0000256" key="3">
    <source>
        <dbReference type="ARBA" id="ARBA00022989"/>
    </source>
</evidence>
<dbReference type="PANTHER" id="PTHR23507">
    <property type="entry name" value="ZGC:174356"/>
    <property type="match status" value="1"/>
</dbReference>
<evidence type="ECO:0000256" key="1">
    <source>
        <dbReference type="ARBA" id="ARBA00004141"/>
    </source>
</evidence>
<name>A0A5N6Z5H9_9EURO</name>
<feature type="transmembrane region" description="Helical" evidence="5">
    <location>
        <begin position="240"/>
        <end position="262"/>
    </location>
</feature>
<dbReference type="InterPro" id="IPR036259">
    <property type="entry name" value="MFS_trans_sf"/>
</dbReference>
<sequence length="503" mass="53949">MSVPSSPAAKDYLSTMIDTEDGDCTEYAALIGAENQESDPIETCKPYTRSYNPFYVAVVASLMFLIADTVGYLTVAPRLVIFEEIICRDYYSRAMGDPREMGDCKVEPVQSELALINGWREALDNIPAILVSIPYGILADRVGRKQVLLLGMLGCLLSDAWVNLVAWFPEIFPLRAVWYSGLWQLIGGGGASISSMCFTMIADICPPEMRTSAFSGVHAAVLVAELIAVPAGAALMSVDVWVPVFGASVLMLVGIFLASVLVPNLHPALSKQDRGAADERPDGLSPAPRMMAYVRQSVADLRQNAGWMRNRSILLVTGSFFVCQLGRQITGITLQYAAAKFHWTFDRASLLVSLRAGVNLFVLVAVIPALSYVLTKRLQYDDAVKDKRLTQINGVCLIVGSAIIFLAASPPALVFGQAIFALGVAFSVTARSFLTGMVDPRHLGAVYTAVTAMLYGGLVIGSPLLAQALQLGLQLGGTWVGLPFLLAAVLFTLALGAVSAAKL</sequence>
<dbReference type="SUPFAM" id="SSF103473">
    <property type="entry name" value="MFS general substrate transporter"/>
    <property type="match status" value="1"/>
</dbReference>
<dbReference type="Pfam" id="PF07690">
    <property type="entry name" value="MFS_1"/>
    <property type="match status" value="1"/>
</dbReference>
<protein>
    <submittedName>
        <fullName evidence="6">Major facilitator superfamily domain-containing protein</fullName>
    </submittedName>
</protein>
<feature type="transmembrane region" description="Helical" evidence="5">
    <location>
        <begin position="414"/>
        <end position="434"/>
    </location>
</feature>
<accession>A0A5N6Z5H9</accession>
<feature type="transmembrane region" description="Helical" evidence="5">
    <location>
        <begin position="350"/>
        <end position="370"/>
    </location>
</feature>
<keyword evidence="4 5" id="KW-0472">Membrane</keyword>
<reference evidence="7" key="1">
    <citation type="submission" date="2019-04" db="EMBL/GenBank/DDBJ databases">
        <title>Friends and foes A comparative genomics studyof 23 Aspergillus species from section Flavi.</title>
        <authorList>
            <consortium name="DOE Joint Genome Institute"/>
            <person name="Kjaerbolling I."/>
            <person name="Vesth T."/>
            <person name="Frisvad J.C."/>
            <person name="Nybo J.L."/>
            <person name="Theobald S."/>
            <person name="Kildgaard S."/>
            <person name="Isbrandt T."/>
            <person name="Kuo A."/>
            <person name="Sato A."/>
            <person name="Lyhne E.K."/>
            <person name="Kogle M.E."/>
            <person name="Wiebenga A."/>
            <person name="Kun R.S."/>
            <person name="Lubbers R.J."/>
            <person name="Makela M.R."/>
            <person name="Barry K."/>
            <person name="Chovatia M."/>
            <person name="Clum A."/>
            <person name="Daum C."/>
            <person name="Haridas S."/>
            <person name="He G."/>
            <person name="LaButti K."/>
            <person name="Lipzen A."/>
            <person name="Mondo S."/>
            <person name="Riley R."/>
            <person name="Salamov A."/>
            <person name="Simmons B.A."/>
            <person name="Magnuson J.K."/>
            <person name="Henrissat B."/>
            <person name="Mortensen U.H."/>
            <person name="Larsen T.O."/>
            <person name="Devries R.P."/>
            <person name="Grigoriev I.V."/>
            <person name="Machida M."/>
            <person name="Baker S.E."/>
            <person name="Andersen M.R."/>
        </authorList>
    </citation>
    <scope>NUCLEOTIDE SEQUENCE [LARGE SCALE GENOMIC DNA]</scope>
    <source>
        <strain evidence="7">CBS 553.77</strain>
    </source>
</reference>
<feature type="transmembrane region" description="Helical" evidence="5">
    <location>
        <begin position="213"/>
        <end position="234"/>
    </location>
</feature>
<evidence type="ECO:0000256" key="5">
    <source>
        <dbReference type="SAM" id="Phobius"/>
    </source>
</evidence>
<feature type="transmembrane region" description="Helical" evidence="5">
    <location>
        <begin position="391"/>
        <end position="408"/>
    </location>
</feature>
<feature type="transmembrane region" description="Helical" evidence="5">
    <location>
        <begin position="312"/>
        <end position="338"/>
    </location>
</feature>
<dbReference type="GO" id="GO:0016020">
    <property type="term" value="C:membrane"/>
    <property type="evidence" value="ECO:0007669"/>
    <property type="project" value="UniProtKB-SubCell"/>
</dbReference>
<evidence type="ECO:0000256" key="4">
    <source>
        <dbReference type="ARBA" id="ARBA00023136"/>
    </source>
</evidence>
<feature type="transmembrane region" description="Helical" evidence="5">
    <location>
        <begin position="181"/>
        <end position="201"/>
    </location>
</feature>
<dbReference type="Proteomes" id="UP000327118">
    <property type="component" value="Unassembled WGS sequence"/>
</dbReference>
<proteinExistence type="predicted"/>
<dbReference type="Gene3D" id="1.20.1250.20">
    <property type="entry name" value="MFS general substrate transporter like domains"/>
    <property type="match status" value="1"/>
</dbReference>
<feature type="transmembrane region" description="Helical" evidence="5">
    <location>
        <begin position="446"/>
        <end position="466"/>
    </location>
</feature>
<evidence type="ECO:0000313" key="7">
    <source>
        <dbReference type="Proteomes" id="UP000327118"/>
    </source>
</evidence>
<evidence type="ECO:0000313" key="6">
    <source>
        <dbReference type="EMBL" id="KAE8351280.1"/>
    </source>
</evidence>
<comment type="subcellular location">
    <subcellularLocation>
        <location evidence="1">Membrane</location>
        <topology evidence="1">Multi-pass membrane protein</topology>
    </subcellularLocation>
</comment>
<dbReference type="EMBL" id="ML739179">
    <property type="protein sequence ID" value="KAE8351280.1"/>
    <property type="molecule type" value="Genomic_DNA"/>
</dbReference>
<organism evidence="6 7">
    <name type="scientific">Aspergillus coremiiformis</name>
    <dbReference type="NCBI Taxonomy" id="138285"/>
    <lineage>
        <taxon>Eukaryota</taxon>
        <taxon>Fungi</taxon>
        <taxon>Dikarya</taxon>
        <taxon>Ascomycota</taxon>
        <taxon>Pezizomycotina</taxon>
        <taxon>Eurotiomycetes</taxon>
        <taxon>Eurotiomycetidae</taxon>
        <taxon>Eurotiales</taxon>
        <taxon>Aspergillaceae</taxon>
        <taxon>Aspergillus</taxon>
        <taxon>Aspergillus subgen. Circumdati</taxon>
    </lineage>
</organism>
<dbReference type="AlphaFoldDB" id="A0A5N6Z5H9"/>
<feature type="transmembrane region" description="Helical" evidence="5">
    <location>
        <begin position="147"/>
        <end position="169"/>
    </location>
</feature>
<dbReference type="PANTHER" id="PTHR23507:SF1">
    <property type="entry name" value="FI18259P1-RELATED"/>
    <property type="match status" value="1"/>
</dbReference>
<feature type="transmembrane region" description="Helical" evidence="5">
    <location>
        <begin position="478"/>
        <end position="501"/>
    </location>
</feature>
<keyword evidence="7" id="KW-1185">Reference proteome</keyword>